<proteinExistence type="predicted"/>
<sequence>MFFTPRKKKWVILLAVFGFSSYGVYKVYSLPSVSRKRKIFVKLLVSLISILQTISDSSEIVGVVSRDLKQLLASDQGQIPNSLKQLSKIAVSDEFSKSLTCVSEAVTLGVIQGYNEEQYEEQKAENSSFKDRVIDKLMSESGTGFVSVVVGSFARNLVMGFDSNGMYESGLKLSTDLPELVDVLSTDKSKLVMGDLIKTFVSTAVAVYLDRPTSVNLYDGVFSGMTDPKHEKHVKDIAVYVCSGAVETLIKTSHQVLTS</sequence>
<keyword evidence="2" id="KW-1185">Reference proteome</keyword>
<organism evidence="1 2">
    <name type="scientific">Smallanthus sonchifolius</name>
    <dbReference type="NCBI Taxonomy" id="185202"/>
    <lineage>
        <taxon>Eukaryota</taxon>
        <taxon>Viridiplantae</taxon>
        <taxon>Streptophyta</taxon>
        <taxon>Embryophyta</taxon>
        <taxon>Tracheophyta</taxon>
        <taxon>Spermatophyta</taxon>
        <taxon>Magnoliopsida</taxon>
        <taxon>eudicotyledons</taxon>
        <taxon>Gunneridae</taxon>
        <taxon>Pentapetalae</taxon>
        <taxon>asterids</taxon>
        <taxon>campanulids</taxon>
        <taxon>Asterales</taxon>
        <taxon>Asteraceae</taxon>
        <taxon>Asteroideae</taxon>
        <taxon>Heliantheae alliance</taxon>
        <taxon>Millerieae</taxon>
        <taxon>Smallanthus</taxon>
    </lineage>
</organism>
<dbReference type="EMBL" id="CM042025">
    <property type="protein sequence ID" value="KAI3806650.1"/>
    <property type="molecule type" value="Genomic_DNA"/>
</dbReference>
<protein>
    <submittedName>
        <fullName evidence="1">Uncharacterized protein</fullName>
    </submittedName>
</protein>
<reference evidence="1 2" key="2">
    <citation type="journal article" date="2022" name="Mol. Ecol. Resour.">
        <title>The genomes of chicory, endive, great burdock and yacon provide insights into Asteraceae paleo-polyploidization history and plant inulin production.</title>
        <authorList>
            <person name="Fan W."/>
            <person name="Wang S."/>
            <person name="Wang H."/>
            <person name="Wang A."/>
            <person name="Jiang F."/>
            <person name="Liu H."/>
            <person name="Zhao H."/>
            <person name="Xu D."/>
            <person name="Zhang Y."/>
        </authorList>
    </citation>
    <scope>NUCLEOTIDE SEQUENCE [LARGE SCALE GENOMIC DNA]</scope>
    <source>
        <strain evidence="2">cv. Yunnan</strain>
        <tissue evidence="1">Leaves</tissue>
    </source>
</reference>
<reference evidence="2" key="1">
    <citation type="journal article" date="2022" name="Mol. Ecol. Resour.">
        <title>The genomes of chicory, endive, great burdock and yacon provide insights into Asteraceae palaeo-polyploidization history and plant inulin production.</title>
        <authorList>
            <person name="Fan W."/>
            <person name="Wang S."/>
            <person name="Wang H."/>
            <person name="Wang A."/>
            <person name="Jiang F."/>
            <person name="Liu H."/>
            <person name="Zhao H."/>
            <person name="Xu D."/>
            <person name="Zhang Y."/>
        </authorList>
    </citation>
    <scope>NUCLEOTIDE SEQUENCE [LARGE SCALE GENOMIC DNA]</scope>
    <source>
        <strain evidence="2">cv. Yunnan</strain>
    </source>
</reference>
<dbReference type="Proteomes" id="UP001056120">
    <property type="component" value="Linkage Group LG08"/>
</dbReference>
<comment type="caution">
    <text evidence="1">The sequence shown here is derived from an EMBL/GenBank/DDBJ whole genome shotgun (WGS) entry which is preliminary data.</text>
</comment>
<evidence type="ECO:0000313" key="2">
    <source>
        <dbReference type="Proteomes" id="UP001056120"/>
    </source>
</evidence>
<gene>
    <name evidence="1" type="ORF">L1987_22562</name>
</gene>
<name>A0ACB9IGN8_9ASTR</name>
<accession>A0ACB9IGN8</accession>
<evidence type="ECO:0000313" key="1">
    <source>
        <dbReference type="EMBL" id="KAI3806650.1"/>
    </source>
</evidence>